<proteinExistence type="predicted"/>
<gene>
    <name evidence="3" type="ORF">CSC78_16285</name>
</gene>
<sequence length="206" mass="22219">MTQRPPTPHPPFPSNVATLPRAPGAGNASREFSLYNLPATETATSLNARRALMSRKSLSVEEAGARARERRRDASRIQRFDRLGKLLALLLPAAAGVAWLGSTHDSIPVLLAGYILSGLAAAGLIARLTRTPAAARAPLEHYYLPNEQLASAEDIALLRRLAQQDRELDAVTTAWWRSSAPIRKGDVALAMDFHAAKRGGSGRQEA</sequence>
<comment type="caution">
    <text evidence="3">The sequence shown here is derived from an EMBL/GenBank/DDBJ whole genome shotgun (WGS) entry which is preliminary data.</text>
</comment>
<feature type="region of interest" description="Disordered" evidence="1">
    <location>
        <begin position="1"/>
        <end position="27"/>
    </location>
</feature>
<name>A0ABQ6ZDJ6_9GAMM</name>
<accession>A0ABQ6ZDJ6</accession>
<feature type="transmembrane region" description="Helical" evidence="2">
    <location>
        <begin position="107"/>
        <end position="126"/>
    </location>
</feature>
<keyword evidence="2" id="KW-0472">Membrane</keyword>
<dbReference type="EMBL" id="PDWW01000029">
    <property type="protein sequence ID" value="KAF1723350.1"/>
    <property type="molecule type" value="Genomic_DNA"/>
</dbReference>
<keyword evidence="2" id="KW-0812">Transmembrane</keyword>
<evidence type="ECO:0000313" key="4">
    <source>
        <dbReference type="Proteomes" id="UP000781710"/>
    </source>
</evidence>
<feature type="compositionally biased region" description="Pro residues" evidence="1">
    <location>
        <begin position="1"/>
        <end position="13"/>
    </location>
</feature>
<reference evidence="3 4" key="1">
    <citation type="submission" date="2017-10" db="EMBL/GenBank/DDBJ databases">
        <title>Whole genome sequencing of members of genus Pseudoxanthomonas.</title>
        <authorList>
            <person name="Kumar S."/>
            <person name="Bansal K."/>
            <person name="Kaur A."/>
            <person name="Patil P."/>
            <person name="Sharma S."/>
            <person name="Patil P.B."/>
        </authorList>
    </citation>
    <scope>NUCLEOTIDE SEQUENCE [LARGE SCALE GENOMIC DNA]</scope>
    <source>
        <strain evidence="3 4">DSM 17109</strain>
    </source>
</reference>
<dbReference type="Proteomes" id="UP000781710">
    <property type="component" value="Unassembled WGS sequence"/>
</dbReference>
<feature type="transmembrane region" description="Helical" evidence="2">
    <location>
        <begin position="83"/>
        <end position="101"/>
    </location>
</feature>
<keyword evidence="2" id="KW-1133">Transmembrane helix</keyword>
<evidence type="ECO:0000256" key="1">
    <source>
        <dbReference type="SAM" id="MobiDB-lite"/>
    </source>
</evidence>
<keyword evidence="4" id="KW-1185">Reference proteome</keyword>
<evidence type="ECO:0000256" key="2">
    <source>
        <dbReference type="SAM" id="Phobius"/>
    </source>
</evidence>
<dbReference type="RefSeq" id="WP_162338921.1">
    <property type="nucleotide sequence ID" value="NZ_JBHSRQ010000030.1"/>
</dbReference>
<evidence type="ECO:0000313" key="3">
    <source>
        <dbReference type="EMBL" id="KAF1723350.1"/>
    </source>
</evidence>
<organism evidence="3 4">
    <name type="scientific">Pseudoxanthomonas japonensis</name>
    <dbReference type="NCBI Taxonomy" id="69284"/>
    <lineage>
        <taxon>Bacteria</taxon>
        <taxon>Pseudomonadati</taxon>
        <taxon>Pseudomonadota</taxon>
        <taxon>Gammaproteobacteria</taxon>
        <taxon>Lysobacterales</taxon>
        <taxon>Lysobacteraceae</taxon>
        <taxon>Pseudoxanthomonas</taxon>
    </lineage>
</organism>
<protein>
    <submittedName>
        <fullName evidence="3">Uncharacterized protein</fullName>
    </submittedName>
</protein>